<dbReference type="NCBIfam" id="NF005970">
    <property type="entry name" value="PRK08057.1-4"/>
    <property type="match status" value="1"/>
</dbReference>
<dbReference type="InterPro" id="IPR003723">
    <property type="entry name" value="Precorrin-6x_reduct"/>
</dbReference>
<dbReference type="Pfam" id="PF02571">
    <property type="entry name" value="CbiJ"/>
    <property type="match status" value="1"/>
</dbReference>
<protein>
    <submittedName>
        <fullName evidence="4">Cobalt-precorrin-6A reductase</fullName>
        <ecNumber evidence="4">1.3.1.106</ecNumber>
    </submittedName>
</protein>
<dbReference type="PANTHER" id="PTHR36925">
    <property type="entry name" value="COBALT-PRECORRIN-6A REDUCTASE"/>
    <property type="match status" value="1"/>
</dbReference>
<organism evidence="4">
    <name type="scientific">Leptolyngbya sp. NK1-12</name>
    <dbReference type="NCBI Taxonomy" id="2547451"/>
    <lineage>
        <taxon>Bacteria</taxon>
        <taxon>Bacillati</taxon>
        <taxon>Cyanobacteriota</taxon>
        <taxon>Cyanophyceae</taxon>
        <taxon>Leptolyngbyales</taxon>
        <taxon>Leptolyngbyaceae</taxon>
        <taxon>Leptolyngbya group</taxon>
        <taxon>Leptolyngbya</taxon>
    </lineage>
</organism>
<evidence type="ECO:0000256" key="3">
    <source>
        <dbReference type="ARBA" id="ARBA00023002"/>
    </source>
</evidence>
<dbReference type="NCBIfam" id="TIGR00715">
    <property type="entry name" value="precor6x_red"/>
    <property type="match status" value="1"/>
</dbReference>
<keyword evidence="3 4" id="KW-0560">Oxidoreductase</keyword>
<dbReference type="AlphaFoldDB" id="A0AA96WE02"/>
<dbReference type="PANTHER" id="PTHR36925:SF1">
    <property type="entry name" value="COBALT-PRECORRIN-6A REDUCTASE"/>
    <property type="match status" value="1"/>
</dbReference>
<dbReference type="EMBL" id="CP053586">
    <property type="protein sequence ID" value="WNZ23494.1"/>
    <property type="molecule type" value="Genomic_DNA"/>
</dbReference>
<evidence type="ECO:0000256" key="2">
    <source>
        <dbReference type="ARBA" id="ARBA00022573"/>
    </source>
</evidence>
<reference evidence="4" key="1">
    <citation type="submission" date="2020-05" db="EMBL/GenBank/DDBJ databases">
        <authorList>
            <person name="Zhu T."/>
            <person name="Keshari N."/>
            <person name="Lu X."/>
        </authorList>
    </citation>
    <scope>NUCLEOTIDE SEQUENCE</scope>
    <source>
        <strain evidence="4">NK1-12</strain>
    </source>
</reference>
<accession>A0AA96WE02</accession>
<evidence type="ECO:0000256" key="1">
    <source>
        <dbReference type="ARBA" id="ARBA00004953"/>
    </source>
</evidence>
<name>A0AA96WE02_9CYAN</name>
<keyword evidence="2" id="KW-0169">Cobalamin biosynthesis</keyword>
<sequence length="257" mass="27965">MTIWLIGGTQESAELAEAMMALHLPCVVTVVSESARSLYPASLPIWVGQLSIEQIPDFLQQYQIDRILDASHPFAVAISQLAITVSERYQIPYLRYERPPVNTGTDSAIKPSIEYFGSVAALLSTDRLVNQRVLLTVGYRSLPLFTSWHNQACLFARILPSPVALETVLAAGFTPDRIIALRPPISVALETALWQQWQISTVVTKASGTAGGEAVKQQVAAALGVKLIVIERPAIAYPQQTSDPDMALSFCKGEAFG</sequence>
<dbReference type="EC" id="1.3.1.106" evidence="4"/>
<dbReference type="RefSeq" id="WP_316435177.1">
    <property type="nucleotide sequence ID" value="NZ_CP053586.1"/>
</dbReference>
<comment type="pathway">
    <text evidence="1">Cofactor biosynthesis; adenosylcobalamin biosynthesis.</text>
</comment>
<gene>
    <name evidence="4" type="ORF">HJG54_11950</name>
</gene>
<dbReference type="GO" id="GO:0016994">
    <property type="term" value="F:precorrin-6A reductase activity"/>
    <property type="evidence" value="ECO:0007669"/>
    <property type="project" value="InterPro"/>
</dbReference>
<evidence type="ECO:0000313" key="4">
    <source>
        <dbReference type="EMBL" id="WNZ23494.1"/>
    </source>
</evidence>
<dbReference type="PROSITE" id="PS51014">
    <property type="entry name" value="COBK_CBIJ"/>
    <property type="match status" value="1"/>
</dbReference>
<proteinExistence type="predicted"/>
<dbReference type="GO" id="GO:0009236">
    <property type="term" value="P:cobalamin biosynthetic process"/>
    <property type="evidence" value="ECO:0007669"/>
    <property type="project" value="UniProtKB-KW"/>
</dbReference>